<feature type="domain" description="N-terminal Ras-GEF" evidence="5">
    <location>
        <begin position="454"/>
        <end position="579"/>
    </location>
</feature>
<reference evidence="7" key="1">
    <citation type="submission" date="2011-02" db="EMBL/GenBank/DDBJ databases">
        <title>The Genome Sequence of Capsaspora owczarzaki ATCC 30864.</title>
        <authorList>
            <person name="Russ C."/>
            <person name="Cuomo C."/>
            <person name="Burger G."/>
            <person name="Gray M.W."/>
            <person name="Holland P.W.H."/>
            <person name="King N."/>
            <person name="Lang F.B.F."/>
            <person name="Roger A.J."/>
            <person name="Ruiz-Trillo I."/>
            <person name="Young S.K."/>
            <person name="Zeng Q."/>
            <person name="Gargeya S."/>
            <person name="Alvarado L."/>
            <person name="Berlin A."/>
            <person name="Chapman S.B."/>
            <person name="Chen Z."/>
            <person name="Freedman E."/>
            <person name="Gellesch M."/>
            <person name="Goldberg J."/>
            <person name="Griggs A."/>
            <person name="Gujja S."/>
            <person name="Heilman E."/>
            <person name="Heiman D."/>
            <person name="Howarth C."/>
            <person name="Mehta T."/>
            <person name="Neiman D."/>
            <person name="Pearson M."/>
            <person name="Roberts A."/>
            <person name="Saif S."/>
            <person name="Shea T."/>
            <person name="Shenoy N."/>
            <person name="Sisk P."/>
            <person name="Stolte C."/>
            <person name="Sykes S."/>
            <person name="White J."/>
            <person name="Yandava C."/>
            <person name="Haas B."/>
            <person name="Nusbaum C."/>
            <person name="Birren B."/>
        </authorList>
    </citation>
    <scope>NUCLEOTIDE SEQUENCE</scope>
    <source>
        <strain evidence="7">ATCC 30864</strain>
    </source>
</reference>
<gene>
    <name evidence="6" type="ORF">CAOG_006717</name>
</gene>
<dbReference type="InterPro" id="IPR023578">
    <property type="entry name" value="Ras_GEF_dom_sf"/>
</dbReference>
<feature type="compositionally biased region" description="Low complexity" evidence="3">
    <location>
        <begin position="586"/>
        <end position="604"/>
    </location>
</feature>
<dbReference type="Gene3D" id="2.30.42.10">
    <property type="match status" value="1"/>
</dbReference>
<dbReference type="GO" id="GO:0007265">
    <property type="term" value="P:Ras protein signal transduction"/>
    <property type="evidence" value="ECO:0007669"/>
    <property type="project" value="TreeGrafter"/>
</dbReference>
<dbReference type="RefSeq" id="XP_004344338.1">
    <property type="nucleotide sequence ID" value="XM_004344288.2"/>
</dbReference>
<dbReference type="SUPFAM" id="SSF50156">
    <property type="entry name" value="PDZ domain-like"/>
    <property type="match status" value="1"/>
</dbReference>
<dbReference type="InParanoid" id="A0A0D2X4N8"/>
<accession>A0A0D2X4N8</accession>
<dbReference type="PANTHER" id="PTHR23113">
    <property type="entry name" value="GUANINE NUCLEOTIDE EXCHANGE FACTOR"/>
    <property type="match status" value="1"/>
</dbReference>
<dbReference type="OrthoDB" id="25179at2759"/>
<dbReference type="InterPro" id="IPR008937">
    <property type="entry name" value="Ras-like_GEF"/>
</dbReference>
<dbReference type="InterPro" id="IPR019804">
    <property type="entry name" value="Ras_G-nucl-exch_fac_CS"/>
</dbReference>
<organism evidence="6 7">
    <name type="scientific">Capsaspora owczarzaki (strain ATCC 30864)</name>
    <dbReference type="NCBI Taxonomy" id="595528"/>
    <lineage>
        <taxon>Eukaryota</taxon>
        <taxon>Filasterea</taxon>
        <taxon>Capsaspora</taxon>
    </lineage>
</organism>
<dbReference type="PROSITE" id="PS50212">
    <property type="entry name" value="RASGEF_NTER"/>
    <property type="match status" value="1"/>
</dbReference>
<dbReference type="PROSITE" id="PS50009">
    <property type="entry name" value="RASGEF_CAT"/>
    <property type="match status" value="1"/>
</dbReference>
<dbReference type="PROSITE" id="PS00720">
    <property type="entry name" value="RASGEF"/>
    <property type="match status" value="1"/>
</dbReference>
<dbReference type="SUPFAM" id="SSF48366">
    <property type="entry name" value="Ras GEF"/>
    <property type="match status" value="1"/>
</dbReference>
<feature type="domain" description="Ras-GEF" evidence="4">
    <location>
        <begin position="697"/>
        <end position="927"/>
    </location>
</feature>
<dbReference type="Pfam" id="PF00617">
    <property type="entry name" value="RasGEF"/>
    <property type="match status" value="1"/>
</dbReference>
<feature type="region of interest" description="Disordered" evidence="3">
    <location>
        <begin position="92"/>
        <end position="199"/>
    </location>
</feature>
<sequence>MSRSSLDGASLTAASAAHAASNAVAAGLATISSCPFLWTEERLLLQRILRDREREADFSSLKTRNSFMLVLDEDDTLGIGEESRMIVEELFVRSPSSATPPPATNATTTSSRSRDTTPSASSTDMPIADDGGPKSASSTSTSTTLSSLSSVDAASTTSSESAAPSSTSASTSTSASASSATDADDEGESFGIRDSDNSTLPNVIRTASQEVLNIAVTEASAAIGVDTLSPSDAAEMTKRMSQTTVRGRGLSPQRLSMWSMYYEGKMDLLALLDELGDLEDVEREYLSNALESNDAKKAAAGNTVALHQSIIWNATEYCLYIDIPADKNGSGCTFSIESDDLVSRSPQTPSVTTPTLRVTATLVEKDKLAERCGVHVGDTVMVINGNRVEDLSPQAITDTLADKEHTLSLILRRPLGSQQQGTVVLDEWLSPVNTDNIWLETTTTGQNMLFEDAEGKIVKAGSLNALVSSLTSNHDPNFVHVFMVTFKSFTTMEELLKKLFQRYFVPEWVKQRQNNGPNFDARVQFLVCNVLKKLINDHWADFTGRSILLMREFLYRANKGEARSASVENVANAFAGKLSAMDKRNAAPASSPAPSSTNTSPAVSPIVAQRKQSIFKSADPFIRSNSSPTMQSILPSLNSLRSLSGSSLGLPGQPQTAAAGLPAGQQQAGAGNTEFVSNLLSPVKSVAVARPSPLNFRSEDIAAQITLVDSMLFRRIKFHELLDQSWSRDKLKHLSPNVLGVIKRFNDVSNWCAFEVLSEDKASARGDVIAKFIKILVHLRTLNNFSSIISIIAGLNCAGVVRLKHSYSAVPKKYLDQLVELTELMSHESSYRNYRQQLVVCGLPCVPYLGLSLSDLTFMDDGNPNKLDGLINFSKRRLVQRVIESIRLYQLDEYPIQPDPVILQMIDQYPRMTEDEMYKRSIEVEPRGGQSSQRRPTLLKKQIKKLTGNDRRQSLA</sequence>
<dbReference type="EMBL" id="KE346371">
    <property type="protein sequence ID" value="KJE96384.1"/>
    <property type="molecule type" value="Genomic_DNA"/>
</dbReference>
<feature type="region of interest" description="Disordered" evidence="3">
    <location>
        <begin position="585"/>
        <end position="604"/>
    </location>
</feature>
<dbReference type="SMART" id="SM00147">
    <property type="entry name" value="RasGEF"/>
    <property type="match status" value="1"/>
</dbReference>
<dbReference type="eggNOG" id="KOG3417">
    <property type="taxonomic scope" value="Eukaryota"/>
</dbReference>
<proteinExistence type="predicted"/>
<dbReference type="Proteomes" id="UP000008743">
    <property type="component" value="Unassembled WGS sequence"/>
</dbReference>
<dbReference type="STRING" id="595528.A0A0D2X4N8"/>
<dbReference type="InterPro" id="IPR036964">
    <property type="entry name" value="RASGEF_cat_dom_sf"/>
</dbReference>
<evidence type="ECO:0000313" key="6">
    <source>
        <dbReference type="EMBL" id="KJE96384.1"/>
    </source>
</evidence>
<dbReference type="CDD" id="cd06224">
    <property type="entry name" value="REM"/>
    <property type="match status" value="1"/>
</dbReference>
<name>A0A0D2X4N8_CAPO3</name>
<feature type="compositionally biased region" description="Low complexity" evidence="3">
    <location>
        <begin position="135"/>
        <end position="181"/>
    </location>
</feature>
<dbReference type="InterPro" id="IPR001895">
    <property type="entry name" value="RASGEF_cat_dom"/>
</dbReference>
<dbReference type="CDD" id="cd00155">
    <property type="entry name" value="RasGEF"/>
    <property type="match status" value="1"/>
</dbReference>
<evidence type="ECO:0000256" key="3">
    <source>
        <dbReference type="SAM" id="MobiDB-lite"/>
    </source>
</evidence>
<keyword evidence="7" id="KW-1185">Reference proteome</keyword>
<dbReference type="PROSITE" id="PS51257">
    <property type="entry name" value="PROKAR_LIPOPROTEIN"/>
    <property type="match status" value="1"/>
</dbReference>
<dbReference type="PANTHER" id="PTHR23113:SF366">
    <property type="entry name" value="RAS GUANINE NUCLEOTIDE EXCHANGE FACTOR R"/>
    <property type="match status" value="1"/>
</dbReference>
<evidence type="ECO:0000259" key="4">
    <source>
        <dbReference type="PROSITE" id="PS50009"/>
    </source>
</evidence>
<dbReference type="Gene3D" id="1.20.870.10">
    <property type="entry name" value="Son of sevenless (SoS) protein Chain: S domain 1"/>
    <property type="match status" value="1"/>
</dbReference>
<dbReference type="AlphaFoldDB" id="A0A0D2X4N8"/>
<evidence type="ECO:0000256" key="1">
    <source>
        <dbReference type="ARBA" id="ARBA00022658"/>
    </source>
</evidence>
<dbReference type="SMART" id="SM00229">
    <property type="entry name" value="RasGEFN"/>
    <property type="match status" value="1"/>
</dbReference>
<feature type="region of interest" description="Disordered" evidence="3">
    <location>
        <begin position="923"/>
        <end position="956"/>
    </location>
</feature>
<feature type="compositionally biased region" description="Low complexity" evidence="3">
    <location>
        <begin position="104"/>
        <end position="123"/>
    </location>
</feature>
<dbReference type="InterPro" id="IPR000651">
    <property type="entry name" value="Ras-like_Gua-exchang_fac_N"/>
</dbReference>
<evidence type="ECO:0000313" key="7">
    <source>
        <dbReference type="Proteomes" id="UP000008743"/>
    </source>
</evidence>
<dbReference type="Pfam" id="PF00618">
    <property type="entry name" value="RasGEF_N"/>
    <property type="match status" value="1"/>
</dbReference>
<dbReference type="Gene3D" id="1.10.840.10">
    <property type="entry name" value="Ras guanine-nucleotide exchange factors catalytic domain"/>
    <property type="match status" value="1"/>
</dbReference>
<dbReference type="PhylomeDB" id="A0A0D2X4N8"/>
<dbReference type="InterPro" id="IPR036034">
    <property type="entry name" value="PDZ_sf"/>
</dbReference>
<keyword evidence="1 2" id="KW-0344">Guanine-nucleotide releasing factor</keyword>
<evidence type="ECO:0000259" key="5">
    <source>
        <dbReference type="PROSITE" id="PS50212"/>
    </source>
</evidence>
<dbReference type="GO" id="GO:0005886">
    <property type="term" value="C:plasma membrane"/>
    <property type="evidence" value="ECO:0007669"/>
    <property type="project" value="TreeGrafter"/>
</dbReference>
<dbReference type="GO" id="GO:0005085">
    <property type="term" value="F:guanyl-nucleotide exchange factor activity"/>
    <property type="evidence" value="ECO:0007669"/>
    <property type="project" value="UniProtKB-KW"/>
</dbReference>
<protein>
    <submittedName>
        <fullName evidence="6">Ras guanine nucleotide exchange factor</fullName>
    </submittedName>
</protein>
<feature type="compositionally biased region" description="Basic and acidic residues" evidence="3">
    <location>
        <begin position="947"/>
        <end position="956"/>
    </location>
</feature>
<evidence type="ECO:0000256" key="2">
    <source>
        <dbReference type="PROSITE-ProRule" id="PRU00168"/>
    </source>
</evidence>